<keyword evidence="3" id="KW-1185">Reference proteome</keyword>
<evidence type="ECO:0000313" key="3">
    <source>
        <dbReference type="Proteomes" id="UP000335415"/>
    </source>
</evidence>
<dbReference type="PROSITE" id="PS51257">
    <property type="entry name" value="PROKAR_LIPOPROTEIN"/>
    <property type="match status" value="1"/>
</dbReference>
<protein>
    <recommendedName>
        <fullName evidence="1">DUF7480 domain-containing protein</fullName>
    </recommendedName>
</protein>
<organism evidence="2 3">
    <name type="scientific">Affinibrenneria salicis</name>
    <dbReference type="NCBI Taxonomy" id="2590031"/>
    <lineage>
        <taxon>Bacteria</taxon>
        <taxon>Pseudomonadati</taxon>
        <taxon>Pseudomonadota</taxon>
        <taxon>Gammaproteobacteria</taxon>
        <taxon>Enterobacterales</taxon>
        <taxon>Pectobacteriaceae</taxon>
        <taxon>Affinibrenneria</taxon>
    </lineage>
</organism>
<evidence type="ECO:0000313" key="2">
    <source>
        <dbReference type="EMBL" id="KAA8998947.1"/>
    </source>
</evidence>
<dbReference type="NCBIfam" id="NF045617">
    <property type="entry name" value="mostly_LP"/>
    <property type="match status" value="1"/>
</dbReference>
<name>A0A5J5FYI0_9GAMM</name>
<comment type="caution">
    <text evidence="2">The sequence shown here is derived from an EMBL/GenBank/DDBJ whole genome shotgun (WGS) entry which is preliminary data.</text>
</comment>
<accession>A0A5J5FYI0</accession>
<dbReference type="Pfam" id="PF24295">
    <property type="entry name" value="DUF7480"/>
    <property type="match status" value="1"/>
</dbReference>
<sequence>MTILNKSVISLIVLLSGCTLSDNLEQRYTKETLVPAHVRNSDVCFSLPIQSNETVVSAITYNIENPLEQVIFPSDKQPKSGLFCILPGEFKFKTGQEYLTQIEVNIRTDGEDKKNARKAYISTFKVVLKGDSFNIIQTVHK</sequence>
<reference evidence="2 3" key="1">
    <citation type="submission" date="2019-09" db="EMBL/GenBank/DDBJ databases">
        <authorList>
            <person name="Li Y."/>
        </authorList>
    </citation>
    <scope>NUCLEOTIDE SEQUENCE [LARGE SCALE GENOMIC DNA]</scope>
    <source>
        <strain evidence="2 3">L3-3HA</strain>
    </source>
</reference>
<gene>
    <name evidence="2" type="ORF">FJU30_14805</name>
</gene>
<dbReference type="EMBL" id="VYKJ01000007">
    <property type="protein sequence ID" value="KAA8998947.1"/>
    <property type="molecule type" value="Genomic_DNA"/>
</dbReference>
<feature type="domain" description="DUF7480" evidence="1">
    <location>
        <begin position="35"/>
        <end position="126"/>
    </location>
</feature>
<dbReference type="RefSeq" id="WP_150435746.1">
    <property type="nucleotide sequence ID" value="NZ_VYKJ01000007.1"/>
</dbReference>
<dbReference type="AlphaFoldDB" id="A0A5J5FYI0"/>
<dbReference type="InterPro" id="IPR055903">
    <property type="entry name" value="DUF7480"/>
</dbReference>
<proteinExistence type="predicted"/>
<evidence type="ECO:0000259" key="1">
    <source>
        <dbReference type="Pfam" id="PF24295"/>
    </source>
</evidence>
<dbReference type="Proteomes" id="UP000335415">
    <property type="component" value="Unassembled WGS sequence"/>
</dbReference>
<dbReference type="OrthoDB" id="6630994at2"/>
<dbReference type="InterPro" id="IPR054657">
    <property type="entry name" value="T6SS_periplasmic_put"/>
</dbReference>